<feature type="region of interest" description="Disordered" evidence="1">
    <location>
        <begin position="34"/>
        <end position="71"/>
    </location>
</feature>
<protein>
    <submittedName>
        <fullName evidence="2">Uncharacterized protein</fullName>
    </submittedName>
</protein>
<evidence type="ECO:0000313" key="3">
    <source>
        <dbReference type="Proteomes" id="UP000004956"/>
    </source>
</evidence>
<dbReference type="HOGENOM" id="CLU_2107740_0_0_4"/>
<gene>
    <name evidence="2" type="ORF">HMPREF9440_01365</name>
</gene>
<dbReference type="AlphaFoldDB" id="H3KF48"/>
<dbReference type="Proteomes" id="UP000004956">
    <property type="component" value="Unassembled WGS sequence"/>
</dbReference>
<organism evidence="2 3">
    <name type="scientific">Sutterella parvirubra YIT 11816</name>
    <dbReference type="NCBI Taxonomy" id="762967"/>
    <lineage>
        <taxon>Bacteria</taxon>
        <taxon>Pseudomonadati</taxon>
        <taxon>Pseudomonadota</taxon>
        <taxon>Betaproteobacteria</taxon>
        <taxon>Burkholderiales</taxon>
        <taxon>Sutterellaceae</taxon>
        <taxon>Sutterella</taxon>
    </lineage>
</organism>
<reference evidence="2 3" key="1">
    <citation type="submission" date="2011-11" db="EMBL/GenBank/DDBJ databases">
        <authorList>
            <person name="Weinstock G."/>
            <person name="Sodergren E."/>
            <person name="Clifton S."/>
            <person name="Fulton L."/>
            <person name="Fulton B."/>
            <person name="Courtney L."/>
            <person name="Fronick C."/>
            <person name="Harrison M."/>
            <person name="Strong C."/>
            <person name="Farmer C."/>
            <person name="Delahaunty K."/>
            <person name="Markovic C."/>
            <person name="Hall O."/>
            <person name="Minx P."/>
            <person name="Tomlinson C."/>
            <person name="Mitreva M."/>
            <person name="Hou S."/>
            <person name="Chen J."/>
            <person name="Wollam A."/>
            <person name="Pepin K.H."/>
            <person name="Johnson M."/>
            <person name="Bhonagiri V."/>
            <person name="Zhang X."/>
            <person name="Suruliraj S."/>
            <person name="Warren W."/>
            <person name="Chinwalla A."/>
            <person name="Mardis E.R."/>
            <person name="Wilson R.K."/>
        </authorList>
    </citation>
    <scope>NUCLEOTIDE SEQUENCE [LARGE SCALE GENOMIC DNA]</scope>
    <source>
        <strain evidence="2 3">YIT 11816</strain>
    </source>
</reference>
<comment type="caution">
    <text evidence="2">The sequence shown here is derived from an EMBL/GenBank/DDBJ whole genome shotgun (WGS) entry which is preliminary data.</text>
</comment>
<dbReference type="EMBL" id="AFBQ01000191">
    <property type="protein sequence ID" value="EHY31258.1"/>
    <property type="molecule type" value="Genomic_DNA"/>
</dbReference>
<evidence type="ECO:0000256" key="1">
    <source>
        <dbReference type="SAM" id="MobiDB-lite"/>
    </source>
</evidence>
<accession>H3KF48</accession>
<feature type="region of interest" description="Disordered" evidence="1">
    <location>
        <begin position="94"/>
        <end position="115"/>
    </location>
</feature>
<name>H3KF48_9BURK</name>
<dbReference type="STRING" id="762967.HMPREF9440_01365"/>
<keyword evidence="3" id="KW-1185">Reference proteome</keyword>
<proteinExistence type="predicted"/>
<evidence type="ECO:0000313" key="2">
    <source>
        <dbReference type="EMBL" id="EHY31258.1"/>
    </source>
</evidence>
<sequence length="115" mass="13249">MILTGPSMKKAEVAHPGGLRLFQLSSHRSLFILRSRRANPPHRDEGVRTKAAGSPRIKTRPQMQRLRAPERRRERRICCSYWILIPYRTRVKGEWRRKADDQSGDPSSSSSSLPD</sequence>